<name>X1NYC0_9ZZZZ</name>
<evidence type="ECO:0000256" key="1">
    <source>
        <dbReference type="ARBA" id="ARBA00022485"/>
    </source>
</evidence>
<dbReference type="GO" id="GO:0046872">
    <property type="term" value="F:metal ion binding"/>
    <property type="evidence" value="ECO:0007669"/>
    <property type="project" value="UniProtKB-KW"/>
</dbReference>
<evidence type="ECO:0000313" key="7">
    <source>
        <dbReference type="EMBL" id="GAI23659.1"/>
    </source>
</evidence>
<dbReference type="GO" id="GO:0051539">
    <property type="term" value="F:4 iron, 4 sulfur cluster binding"/>
    <property type="evidence" value="ECO:0007669"/>
    <property type="project" value="UniProtKB-KW"/>
</dbReference>
<keyword evidence="3" id="KW-0560">Oxidoreductase</keyword>
<gene>
    <name evidence="7" type="ORF">S06H3_27785</name>
</gene>
<feature type="non-terminal residue" evidence="7">
    <location>
        <position position="1"/>
    </location>
</feature>
<keyword evidence="1" id="KW-0004">4Fe-4S</keyword>
<evidence type="ECO:0000256" key="4">
    <source>
        <dbReference type="ARBA" id="ARBA00023004"/>
    </source>
</evidence>
<proteinExistence type="predicted"/>
<keyword evidence="4" id="KW-0408">Iron</keyword>
<dbReference type="InterPro" id="IPR051460">
    <property type="entry name" value="HdrC_iron-sulfur_subunit"/>
</dbReference>
<dbReference type="PANTHER" id="PTHR43255">
    <property type="entry name" value="IRON-SULFUR-BINDING OXIDOREDUCTASE FADF-RELATED-RELATED"/>
    <property type="match status" value="1"/>
</dbReference>
<dbReference type="AlphaFoldDB" id="X1NYC0"/>
<accession>X1NYC0</accession>
<organism evidence="7">
    <name type="scientific">marine sediment metagenome</name>
    <dbReference type="NCBI Taxonomy" id="412755"/>
    <lineage>
        <taxon>unclassified sequences</taxon>
        <taxon>metagenomes</taxon>
        <taxon>ecological metagenomes</taxon>
    </lineage>
</organism>
<evidence type="ECO:0000259" key="6">
    <source>
        <dbReference type="Pfam" id="PF02754"/>
    </source>
</evidence>
<dbReference type="EMBL" id="BARV01016148">
    <property type="protein sequence ID" value="GAI23659.1"/>
    <property type="molecule type" value="Genomic_DNA"/>
</dbReference>
<comment type="caution">
    <text evidence="7">The sequence shown here is derived from an EMBL/GenBank/DDBJ whole genome shotgun (WGS) entry which is preliminary data.</text>
</comment>
<protein>
    <recommendedName>
        <fullName evidence="6">Cysteine-rich domain-containing protein</fullName>
    </recommendedName>
</protein>
<keyword evidence="2" id="KW-0479">Metal-binding</keyword>
<dbReference type="InterPro" id="IPR004017">
    <property type="entry name" value="Cys_rich_dom"/>
</dbReference>
<reference evidence="7" key="1">
    <citation type="journal article" date="2014" name="Front. Microbiol.">
        <title>High frequency of phylogenetically diverse reductive dehalogenase-homologous genes in deep subseafloor sedimentary metagenomes.</title>
        <authorList>
            <person name="Kawai M."/>
            <person name="Futagami T."/>
            <person name="Toyoda A."/>
            <person name="Takaki Y."/>
            <person name="Nishi S."/>
            <person name="Hori S."/>
            <person name="Arai W."/>
            <person name="Tsubouchi T."/>
            <person name="Morono Y."/>
            <person name="Uchiyama I."/>
            <person name="Ito T."/>
            <person name="Fujiyama A."/>
            <person name="Inagaki F."/>
            <person name="Takami H."/>
        </authorList>
    </citation>
    <scope>NUCLEOTIDE SEQUENCE</scope>
    <source>
        <strain evidence="7">Expedition CK06-06</strain>
    </source>
</reference>
<sequence length="224" mass="25134">LDFDLGAERIISGAVRIFNRAGIQPAIIKELACCGHDAFWSGQYSLFNALREKNSRILKGAKVIVTSCAEGYRTLKSEYSLEAEVYHISQFVSDLVREGKLALSNGGERVTFHDPCRLGRHMGEYQAPREVLKATGDYREMTRYGRDALCCGVGAWMNCNEYSKQIRIDRVTEASEVADTLITACTKCLAHFRCLMAEPDKTESVPNIKIMDFTEFVANNLKED</sequence>
<dbReference type="GO" id="GO:0016491">
    <property type="term" value="F:oxidoreductase activity"/>
    <property type="evidence" value="ECO:0007669"/>
    <property type="project" value="UniProtKB-KW"/>
</dbReference>
<dbReference type="Pfam" id="PF02754">
    <property type="entry name" value="CCG"/>
    <property type="match status" value="2"/>
</dbReference>
<feature type="domain" description="Cysteine-rich" evidence="6">
    <location>
        <begin position="15"/>
        <end position="70"/>
    </location>
</feature>
<feature type="domain" description="Cysteine-rich" evidence="6">
    <location>
        <begin position="110"/>
        <end position="193"/>
    </location>
</feature>
<keyword evidence="5" id="KW-0411">Iron-sulfur</keyword>
<dbReference type="PANTHER" id="PTHR43255:SF1">
    <property type="entry name" value="IRON-SULFUR-BINDING OXIDOREDUCTASE FADF-RELATED"/>
    <property type="match status" value="1"/>
</dbReference>
<dbReference type="GO" id="GO:0005886">
    <property type="term" value="C:plasma membrane"/>
    <property type="evidence" value="ECO:0007669"/>
    <property type="project" value="TreeGrafter"/>
</dbReference>
<evidence type="ECO:0000256" key="2">
    <source>
        <dbReference type="ARBA" id="ARBA00022723"/>
    </source>
</evidence>
<evidence type="ECO:0000256" key="3">
    <source>
        <dbReference type="ARBA" id="ARBA00023002"/>
    </source>
</evidence>
<evidence type="ECO:0000256" key="5">
    <source>
        <dbReference type="ARBA" id="ARBA00023014"/>
    </source>
</evidence>